<sequence>MYPVQIRFLHDGYDDNKVNKQQKFKRNISILEKHIQQYPDDVLSHSFLGREHLILGNPDAAIRHLVRARELLTASKNSIALAEVERNLVWALDSKGDVAQAESLAFGLTQRFPDYVDGWYMYGMYQLRKVVSLQSAIQHIAKSLELSSKGKYATDPAIGEYKAMLHLADEHRLSGIWIEARKLYAEVLRRAPEYAPAKNVLAQMDKQVLEIAKEIRGNL</sequence>
<dbReference type="eggNOG" id="COG4783">
    <property type="taxonomic scope" value="Bacteria"/>
</dbReference>
<proteinExistence type="predicted"/>
<evidence type="ECO:0000313" key="2">
    <source>
        <dbReference type="Proteomes" id="UP000829401"/>
    </source>
</evidence>
<reference evidence="2" key="1">
    <citation type="journal article" date="2022" name="G3 (Bethesda)">
        <title>Unveiling the complete genome sequence of Alicyclobacillus acidoterrestris DSM 3922T, a taint-producing strain.</title>
        <authorList>
            <person name="Leonardo I.C."/>
            <person name="Barreto Crespo M.T."/>
            <person name="Gaspar F.B."/>
        </authorList>
    </citation>
    <scope>NUCLEOTIDE SEQUENCE [LARGE SCALE GENOMIC DNA]</scope>
    <source>
        <strain evidence="2">DSM 3922</strain>
    </source>
</reference>
<dbReference type="RefSeq" id="WP_021297209.1">
    <property type="nucleotide sequence ID" value="NZ_AURB01000147.1"/>
</dbReference>
<dbReference type="InterPro" id="IPR011990">
    <property type="entry name" value="TPR-like_helical_dom_sf"/>
</dbReference>
<keyword evidence="2" id="KW-1185">Reference proteome</keyword>
<dbReference type="Gene3D" id="1.25.40.10">
    <property type="entry name" value="Tetratricopeptide repeat domain"/>
    <property type="match status" value="1"/>
</dbReference>
<dbReference type="SUPFAM" id="SSF48452">
    <property type="entry name" value="TPR-like"/>
    <property type="match status" value="1"/>
</dbReference>
<evidence type="ECO:0000313" key="1">
    <source>
        <dbReference type="EMBL" id="UNO49537.1"/>
    </source>
</evidence>
<dbReference type="STRING" id="1356854.N007_10790"/>
<name>T0CYY9_ALIAG</name>
<accession>A0A9E7D090</accession>
<organism evidence="1 2">
    <name type="scientific">Alicyclobacillus acidoterrestris (strain ATCC 49025 / DSM 3922 / CIP 106132 / NCIMB 13137 / GD3B)</name>
    <dbReference type="NCBI Taxonomy" id="1356854"/>
    <lineage>
        <taxon>Bacteria</taxon>
        <taxon>Bacillati</taxon>
        <taxon>Bacillota</taxon>
        <taxon>Bacilli</taxon>
        <taxon>Bacillales</taxon>
        <taxon>Alicyclobacillaceae</taxon>
        <taxon>Alicyclobacillus</taxon>
    </lineage>
</organism>
<protein>
    <submittedName>
        <fullName evidence="1">Uncharacterized protein</fullName>
    </submittedName>
</protein>
<gene>
    <name evidence="1" type="ORF">K1I37_03025</name>
</gene>
<accession>T0CYY9</accession>
<dbReference type="Proteomes" id="UP000829401">
    <property type="component" value="Chromosome"/>
</dbReference>
<dbReference type="EMBL" id="CP080467">
    <property type="protein sequence ID" value="UNO49537.1"/>
    <property type="molecule type" value="Genomic_DNA"/>
</dbReference>
<dbReference type="KEGG" id="aaco:K1I37_03025"/>
<dbReference type="AlphaFoldDB" id="T0CYY9"/>
<dbReference type="OrthoDB" id="9815923at2"/>